<evidence type="ECO:0000256" key="9">
    <source>
        <dbReference type="ARBA" id="ARBA00023235"/>
    </source>
</evidence>
<feature type="disulfide bond" description="Redox-active" evidence="11">
    <location>
        <begin position="202"/>
        <end position="205"/>
    </location>
</feature>
<dbReference type="InterPro" id="IPR005792">
    <property type="entry name" value="Prot_disulphide_isomerase"/>
</dbReference>
<dbReference type="Gene3D" id="3.40.30.10">
    <property type="entry name" value="Glutaredoxin"/>
    <property type="match status" value="5"/>
</dbReference>
<evidence type="ECO:0000256" key="4">
    <source>
        <dbReference type="ARBA" id="ARBA00012723"/>
    </source>
</evidence>
<dbReference type="FunFam" id="3.40.30.10:FF:000076">
    <property type="entry name" value="Protein disulfide-isomerase A4"/>
    <property type="match status" value="1"/>
</dbReference>
<keyword evidence="17" id="KW-1185">Reference proteome</keyword>
<dbReference type="InterPro" id="IPR005788">
    <property type="entry name" value="PDI_thioredoxin-like_dom"/>
</dbReference>
<dbReference type="InterPro" id="IPR017937">
    <property type="entry name" value="Thioredoxin_CS"/>
</dbReference>
<evidence type="ECO:0000256" key="12">
    <source>
        <dbReference type="RuleBase" id="RU004208"/>
    </source>
</evidence>
<proteinExistence type="inferred from homology"/>
<dbReference type="CDD" id="cd02995">
    <property type="entry name" value="PDI_a_PDI_a'_C"/>
    <property type="match status" value="1"/>
</dbReference>
<feature type="signal peptide" evidence="13">
    <location>
        <begin position="1"/>
        <end position="25"/>
    </location>
</feature>
<dbReference type="NCBIfam" id="TIGR01130">
    <property type="entry name" value="ER_PDI_fam"/>
    <property type="match status" value="1"/>
</dbReference>
<comment type="caution">
    <text evidence="16">The sequence shown here is derived from an EMBL/GenBank/DDBJ whole genome shotgun (WGS) entry which is preliminary data.</text>
</comment>
<gene>
    <name evidence="16" type="ORF">DdX_07066</name>
</gene>
<comment type="subcellular location">
    <subcellularLocation>
        <location evidence="2">Endoplasmic reticulum lumen</location>
    </subcellularLocation>
</comment>
<evidence type="ECO:0000256" key="2">
    <source>
        <dbReference type="ARBA" id="ARBA00004319"/>
    </source>
</evidence>
<evidence type="ECO:0000256" key="3">
    <source>
        <dbReference type="ARBA" id="ARBA00006347"/>
    </source>
</evidence>
<dbReference type="GO" id="GO:0005788">
    <property type="term" value="C:endoplasmic reticulum lumen"/>
    <property type="evidence" value="ECO:0007669"/>
    <property type="project" value="UniProtKB-SubCell"/>
</dbReference>
<dbReference type="InterPro" id="IPR013766">
    <property type="entry name" value="Thioredoxin_domain"/>
</dbReference>
<evidence type="ECO:0000256" key="8">
    <source>
        <dbReference type="ARBA" id="ARBA00023157"/>
    </source>
</evidence>
<dbReference type="GO" id="GO:0034976">
    <property type="term" value="P:response to endoplasmic reticulum stress"/>
    <property type="evidence" value="ECO:0007669"/>
    <property type="project" value="TreeGrafter"/>
</dbReference>
<dbReference type="CDD" id="cd02961">
    <property type="entry name" value="PDI_a_family"/>
    <property type="match status" value="1"/>
</dbReference>
<feature type="domain" description="Thioredoxin" evidence="15">
    <location>
        <begin position="164"/>
        <end position="292"/>
    </location>
</feature>
<evidence type="ECO:0000256" key="6">
    <source>
        <dbReference type="ARBA" id="ARBA00022737"/>
    </source>
</evidence>
<dbReference type="PROSITE" id="PS00194">
    <property type="entry name" value="THIOREDOXIN_1"/>
    <property type="match status" value="3"/>
</dbReference>
<dbReference type="SUPFAM" id="SSF52833">
    <property type="entry name" value="Thioredoxin-like"/>
    <property type="match status" value="5"/>
</dbReference>
<dbReference type="FunFam" id="3.40.30.10:FF:000027">
    <property type="entry name" value="protein disulfide-isomerase A2"/>
    <property type="match status" value="1"/>
</dbReference>
<accession>A0AAD4N8N1</accession>
<dbReference type="NCBIfam" id="TIGR01126">
    <property type="entry name" value="pdi_dom"/>
    <property type="match status" value="3"/>
</dbReference>
<reference evidence="16" key="1">
    <citation type="submission" date="2022-01" db="EMBL/GenBank/DDBJ databases">
        <title>Genome Sequence Resource for Two Populations of Ditylenchus destructor, the Migratory Endoparasitic Phytonematode.</title>
        <authorList>
            <person name="Zhang H."/>
            <person name="Lin R."/>
            <person name="Xie B."/>
        </authorList>
    </citation>
    <scope>NUCLEOTIDE SEQUENCE</scope>
    <source>
        <strain evidence="16">BazhouSP</strain>
    </source>
</reference>
<dbReference type="InterPro" id="IPR036249">
    <property type="entry name" value="Thioredoxin-like_sf"/>
</dbReference>
<dbReference type="PRINTS" id="PR00421">
    <property type="entry name" value="THIOREDOXIN"/>
</dbReference>
<keyword evidence="7" id="KW-0256">Endoplasmic reticulum</keyword>
<comment type="catalytic activity">
    <reaction evidence="1 13">
        <text>Catalyzes the rearrangement of -S-S- bonds in proteins.</text>
        <dbReference type="EC" id="5.3.4.1"/>
    </reaction>
</comment>
<comment type="similarity">
    <text evidence="3 12">Belongs to the protein disulfide isomerase family.</text>
</comment>
<keyword evidence="8 11" id="KW-1015">Disulfide bond</keyword>
<dbReference type="EC" id="5.3.4.1" evidence="4 13"/>
<protein>
    <recommendedName>
        <fullName evidence="4 13">Protein disulfide-isomerase</fullName>
        <ecNumber evidence="4 13">5.3.4.1</ecNumber>
    </recommendedName>
</protein>
<evidence type="ECO:0000256" key="7">
    <source>
        <dbReference type="ARBA" id="ARBA00022824"/>
    </source>
</evidence>
<dbReference type="FunFam" id="3.40.30.10:FF:000403">
    <property type="entry name" value="Protein disulfide-isomerase A4"/>
    <property type="match status" value="1"/>
</dbReference>
<dbReference type="Proteomes" id="UP001201812">
    <property type="component" value="Unassembled WGS sequence"/>
</dbReference>
<keyword evidence="5 13" id="KW-0732">Signal</keyword>
<evidence type="ECO:0000256" key="14">
    <source>
        <dbReference type="SAM" id="MobiDB-lite"/>
    </source>
</evidence>
<evidence type="ECO:0000256" key="11">
    <source>
        <dbReference type="PIRSR" id="PIRSR605792-51"/>
    </source>
</evidence>
<feature type="disulfide bond" description="Redox-active" evidence="11">
    <location>
        <begin position="552"/>
        <end position="555"/>
    </location>
</feature>
<dbReference type="GO" id="GO:0009986">
    <property type="term" value="C:cell surface"/>
    <property type="evidence" value="ECO:0007669"/>
    <property type="project" value="TreeGrafter"/>
</dbReference>
<dbReference type="PANTHER" id="PTHR18929:SF210">
    <property type="entry name" value="PROTEIN DISULFIDE-ISOMERASE A4"/>
    <property type="match status" value="1"/>
</dbReference>
<dbReference type="FunFam" id="3.40.30.10:FF:000017">
    <property type="entry name" value="Protein disulfide-isomerase A4"/>
    <property type="match status" value="2"/>
</dbReference>
<evidence type="ECO:0000256" key="5">
    <source>
        <dbReference type="ARBA" id="ARBA00022729"/>
    </source>
</evidence>
<evidence type="ECO:0000256" key="10">
    <source>
        <dbReference type="ARBA" id="ARBA00023284"/>
    </source>
</evidence>
<evidence type="ECO:0000256" key="13">
    <source>
        <dbReference type="RuleBase" id="RU361130"/>
    </source>
</evidence>
<keyword evidence="9 13" id="KW-0413">Isomerase</keyword>
<evidence type="ECO:0000259" key="15">
    <source>
        <dbReference type="PROSITE" id="PS51352"/>
    </source>
</evidence>
<evidence type="ECO:0000313" key="16">
    <source>
        <dbReference type="EMBL" id="KAI1717324.1"/>
    </source>
</evidence>
<feature type="region of interest" description="Disordered" evidence="14">
    <location>
        <begin position="30"/>
        <end position="57"/>
    </location>
</feature>
<dbReference type="PROSITE" id="PS51352">
    <property type="entry name" value="THIOREDOXIN_2"/>
    <property type="match status" value="3"/>
</dbReference>
<evidence type="ECO:0000256" key="1">
    <source>
        <dbReference type="ARBA" id="ARBA00001182"/>
    </source>
</evidence>
<sequence length="645" mass="74039">MRMQKSSYILFLLFFVSCAVNRAYGAEEELSNYDETPKEESTTTTEEATESNSQEFETEDDVYVLTDDNFDAFLEKYPTVLVEFYAPWCGHCKQLAPEYSLAATQLKNSVPLAKVDATIQKELGKRYDIQGYPTIKFWKNGQAPIDYDGDRDSAGIVEWIKAKTDPNYKPPKEEVVTLTMETFDEFIQDKEIMLVEFYAPWCGHCKKLAPEYEKAAKKLKEHNIPLAKVDTTVEKKLGEQYDVKGFPTMKILRNGRRFDYDGPRDAEGIVKYMLEQSKPAAKELKTVKEAQKFMAFDDVTIIAFFNAAQGPLMDAFTEAAEKARGDFTVAWTTSKEVRKHFKANPDHIVLFYPEIFWSKYEPRTRVYSKGAATREDLLNFWREYATPLVGQKTRHNAPTRYSKLPLVVVYYNVDFSLQYRDGTQYWRNKVLDVANKYKDQKFRFAIADEEEFAQELNDLGLGDSGLEHNVVVFGVDGKKYAMDPDEFDSELEENLEAFLSKVNKGLVKPYVKSQPVPKDDKGPVRVLVGSNFAQVANDEEKDVLIEFYAPWCGHCKSFEPKYKQFAARWKQEQPNLVIAKFDATANDVPENYTVEGFPTIYFSPSGKKSKPIKYTGNRDLNDLENFVKSNAVKSFQKSADDKDEL</sequence>
<dbReference type="CDD" id="cd03073">
    <property type="entry name" value="PDI_b'_ERp72_ERp57"/>
    <property type="match status" value="1"/>
</dbReference>
<keyword evidence="10 11" id="KW-0676">Redox-active center</keyword>
<name>A0AAD4N8N1_9BILA</name>
<dbReference type="AlphaFoldDB" id="A0AAD4N8N1"/>
<dbReference type="Pfam" id="PF13848">
    <property type="entry name" value="Thioredoxin_6"/>
    <property type="match status" value="1"/>
</dbReference>
<dbReference type="Pfam" id="PF00085">
    <property type="entry name" value="Thioredoxin"/>
    <property type="match status" value="3"/>
</dbReference>
<keyword evidence="6" id="KW-0677">Repeat</keyword>
<dbReference type="PANTHER" id="PTHR18929">
    <property type="entry name" value="PROTEIN DISULFIDE ISOMERASE"/>
    <property type="match status" value="1"/>
</dbReference>
<dbReference type="EMBL" id="JAKKPZ010000009">
    <property type="protein sequence ID" value="KAI1717324.1"/>
    <property type="molecule type" value="Genomic_DNA"/>
</dbReference>
<organism evidence="16 17">
    <name type="scientific">Ditylenchus destructor</name>
    <dbReference type="NCBI Taxonomy" id="166010"/>
    <lineage>
        <taxon>Eukaryota</taxon>
        <taxon>Metazoa</taxon>
        <taxon>Ecdysozoa</taxon>
        <taxon>Nematoda</taxon>
        <taxon>Chromadorea</taxon>
        <taxon>Rhabditida</taxon>
        <taxon>Tylenchina</taxon>
        <taxon>Tylenchomorpha</taxon>
        <taxon>Sphaerularioidea</taxon>
        <taxon>Anguinidae</taxon>
        <taxon>Anguininae</taxon>
        <taxon>Ditylenchus</taxon>
    </lineage>
</organism>
<feature type="chain" id="PRO_5041774734" description="Protein disulfide-isomerase" evidence="13">
    <location>
        <begin position="26"/>
        <end position="645"/>
    </location>
</feature>
<feature type="domain" description="Thioredoxin" evidence="15">
    <location>
        <begin position="30"/>
        <end position="162"/>
    </location>
</feature>
<dbReference type="PROSITE" id="PS51257">
    <property type="entry name" value="PROKAR_LIPOPROTEIN"/>
    <property type="match status" value="1"/>
</dbReference>
<dbReference type="GO" id="GO:0006457">
    <property type="term" value="P:protein folding"/>
    <property type="evidence" value="ECO:0007669"/>
    <property type="project" value="TreeGrafter"/>
</dbReference>
<evidence type="ECO:0000313" key="17">
    <source>
        <dbReference type="Proteomes" id="UP001201812"/>
    </source>
</evidence>
<feature type="domain" description="Thioredoxin" evidence="15">
    <location>
        <begin position="502"/>
        <end position="632"/>
    </location>
</feature>
<dbReference type="GO" id="GO:0003756">
    <property type="term" value="F:protein disulfide isomerase activity"/>
    <property type="evidence" value="ECO:0007669"/>
    <property type="project" value="UniProtKB-EC"/>
</dbReference>